<dbReference type="PANTHER" id="PTHR20930:SF0">
    <property type="entry name" value="PROTEIN ILRUN"/>
    <property type="match status" value="1"/>
</dbReference>
<dbReference type="EMBL" id="HBEO01004799">
    <property type="protein sequence ID" value="CAD8471161.1"/>
    <property type="molecule type" value="Transcribed_RNA"/>
</dbReference>
<dbReference type="Gene3D" id="2.60.40.10">
    <property type="entry name" value="Immunoglobulins"/>
    <property type="match status" value="1"/>
</dbReference>
<accession>A0A7S0E0M9</accession>
<dbReference type="AlphaFoldDB" id="A0A7S0E0M9"/>
<evidence type="ECO:0000256" key="1">
    <source>
        <dbReference type="SAM" id="MobiDB-lite"/>
    </source>
</evidence>
<evidence type="ECO:0000259" key="2">
    <source>
        <dbReference type="Pfam" id="PF16158"/>
    </source>
</evidence>
<dbReference type="Pfam" id="PF16158">
    <property type="entry name" value="N_BRCA1_IG"/>
    <property type="match status" value="1"/>
</dbReference>
<protein>
    <recommendedName>
        <fullName evidence="2">Nbr1 FW domain-containing protein</fullName>
    </recommendedName>
</protein>
<feature type="domain" description="Nbr1 FW" evidence="2">
    <location>
        <begin position="3"/>
        <end position="49"/>
    </location>
</feature>
<sequence>MTKVGKGEQYNLSIDLVAPLETGKHTARFQLMSPQGEQFGHKYWINIQVSKFPSNKELKSMAMEFLADKEVVSVLQEELPVVIKEIRQGKKLASIVELVISKRPELKKHQFVIFIRPFLQSAERFMGFQLDALVSMYSFWAMTPFANGAIASNSEEKSPKEEKHAAKETPKEETPKKSPPKEDVKEAPSDFKYEKELKHFAELGFKNLEAVKPLLMKHKGSVPSVFEELFPN</sequence>
<proteinExistence type="predicted"/>
<gene>
    <name evidence="3" type="ORF">HPHI1048_LOCUS3415</name>
</gene>
<feature type="region of interest" description="Disordered" evidence="1">
    <location>
        <begin position="152"/>
        <end position="189"/>
    </location>
</feature>
<name>A0A7S0E0M9_9CRYP</name>
<organism evidence="3">
    <name type="scientific">Hanusia phi</name>
    <dbReference type="NCBI Taxonomy" id="3032"/>
    <lineage>
        <taxon>Eukaryota</taxon>
        <taxon>Cryptophyceae</taxon>
        <taxon>Pyrenomonadales</taxon>
        <taxon>Geminigeraceae</taxon>
        <taxon>Hanusia</taxon>
    </lineage>
</organism>
<dbReference type="InterPro" id="IPR032350">
    <property type="entry name" value="Nbr1_FW"/>
</dbReference>
<evidence type="ECO:0000313" key="3">
    <source>
        <dbReference type="EMBL" id="CAD8471161.1"/>
    </source>
</evidence>
<dbReference type="PANTHER" id="PTHR20930">
    <property type="entry name" value="OVARIAN CARCINOMA ANTIGEN CA125-RELATED"/>
    <property type="match status" value="1"/>
</dbReference>
<feature type="compositionally biased region" description="Basic and acidic residues" evidence="1">
    <location>
        <begin position="154"/>
        <end position="189"/>
    </location>
</feature>
<reference evidence="3" key="1">
    <citation type="submission" date="2021-01" db="EMBL/GenBank/DDBJ databases">
        <authorList>
            <person name="Corre E."/>
            <person name="Pelletier E."/>
            <person name="Niang G."/>
            <person name="Scheremetjew M."/>
            <person name="Finn R."/>
            <person name="Kale V."/>
            <person name="Holt S."/>
            <person name="Cochrane G."/>
            <person name="Meng A."/>
            <person name="Brown T."/>
            <person name="Cohen L."/>
        </authorList>
    </citation>
    <scope>NUCLEOTIDE SEQUENCE</scope>
    <source>
        <strain evidence="3">CCMP325</strain>
    </source>
</reference>
<dbReference type="InterPro" id="IPR013783">
    <property type="entry name" value="Ig-like_fold"/>
</dbReference>